<dbReference type="Pfam" id="PF03473">
    <property type="entry name" value="MOSC"/>
    <property type="match status" value="1"/>
</dbReference>
<organism evidence="2 3">
    <name type="scientific">Sporidiobolus salmonicolor</name>
    <name type="common">Yeast-like fungus</name>
    <name type="synonym">Sporobolomyces salmonicolor</name>
    <dbReference type="NCBI Taxonomy" id="5005"/>
    <lineage>
        <taxon>Eukaryota</taxon>
        <taxon>Fungi</taxon>
        <taxon>Dikarya</taxon>
        <taxon>Basidiomycota</taxon>
        <taxon>Pucciniomycotina</taxon>
        <taxon>Microbotryomycetes</taxon>
        <taxon>Sporidiobolales</taxon>
        <taxon>Sporidiobolaceae</taxon>
        <taxon>Sporobolomyces</taxon>
    </lineage>
</organism>
<reference evidence="3" key="1">
    <citation type="submission" date="2015-02" db="EMBL/GenBank/DDBJ databases">
        <authorList>
            <person name="Gon?alves P."/>
        </authorList>
    </citation>
    <scope>NUCLEOTIDE SEQUENCE [LARGE SCALE GENOMIC DNA]</scope>
</reference>
<name>A0A0D6ES30_SPOSA</name>
<keyword evidence="3" id="KW-1185">Reference proteome</keyword>
<protein>
    <submittedName>
        <fullName evidence="2">SPOSA6832_04436-mRNA-1:cds</fullName>
    </submittedName>
</protein>
<sequence>MVHTRQDLLKRLEDDGYAYGDLDAFERSRRKEYPSLKDTVYLDYAASPPAPVTPIRRFGSTIASSLYTNPHSASASAAATALLVDRVRIRVLTELFGIEKPHLDKWDVVFTPGGATSGIRMVGEAWDWRTEDDKSSGRVGLRYLVESHTRCASPSISCVEKSAMPLPFGPPHSLVGLRGIALARSSSVAVHETPSSLLQAARRSRPACASTSTLPSLPTLYTYPAQCNATGARLGLRYCSQIKKADPGAIVLVDAAAYCATNVLNLGSVNEDEAPDFVVGSFYKIFISRSGGNIGWPTSLGFLIVHRRSSHHLSSTPFFGGGTISSLSLFPPFGAVPRTPPFGFSHPTVHQRLEMGTIPYLEIIALGEAMDWLQETCGGLREVGRHTGALRRLAEEMLEELKHEAPLQESEEGTKALVQHRAFEPLTSEPAAEAEDNLPPDLQVIPEPPGPTLGFSLLSPPPFRAGDVQARDFRQTHVGHVHLSRLAAVNGISLRTGGLCNTGVWTRAFGVEDEELRALELAGRACWDDEEYSPYPPYRPLGIARISFGAASTVDDVLAFVDFVKRFFVRGKEVVELGVAPPAKHAAATERVEMDGGVHRVKLGSLMLYPIKSCAAQPILSATYPTGWPLTPTGLLYDREFMLVDPSSGQKRYPRMALIQPSVDLAQGVLTVKAKGMVDLVLALPFLGSTGLATPPLSRASSTFTSSSDPGSPLSLSPVLDHKPTLLCGAVIPSTRVSSLADSWFSTFLSLPSIELRRLPPGSAARHAHFEGVAGRGVPLPLRLSNESPFLLVTEASTRRVNEWIERDAGAGSGEKGVVRTSAFRPNFVVDDLGAVEPFWEDEVELVRIGGQVFARLGRCRRCLMVAVDQETGLKTKEPLSTLSQYRKSTTSGRIEFGVHFYWREDLSTQEEGEGDRWRRVKVGDEVAFRLRRDGKTGKETD</sequence>
<accession>A0A0D6ES30</accession>
<dbReference type="AlphaFoldDB" id="A0A0D6ES30"/>
<dbReference type="GO" id="GO:0030170">
    <property type="term" value="F:pyridoxal phosphate binding"/>
    <property type="evidence" value="ECO:0007669"/>
    <property type="project" value="InterPro"/>
</dbReference>
<gene>
    <name evidence="2" type="primary">SPOSA6832_04436</name>
</gene>
<feature type="non-terminal residue" evidence="2">
    <location>
        <position position="1"/>
    </location>
</feature>
<evidence type="ECO:0000313" key="2">
    <source>
        <dbReference type="EMBL" id="CEQ42601.1"/>
    </source>
</evidence>
<dbReference type="InterPro" id="IPR015424">
    <property type="entry name" value="PyrdxlP-dep_Trfase"/>
</dbReference>
<dbReference type="InterPro" id="IPR005302">
    <property type="entry name" value="MoCF_Sase_C"/>
</dbReference>
<dbReference type="PROSITE" id="PS51340">
    <property type="entry name" value="MOSC"/>
    <property type="match status" value="1"/>
</dbReference>
<dbReference type="GO" id="GO:0003824">
    <property type="term" value="F:catalytic activity"/>
    <property type="evidence" value="ECO:0007669"/>
    <property type="project" value="InterPro"/>
</dbReference>
<dbReference type="OrthoDB" id="10264306at2759"/>
<dbReference type="InterPro" id="IPR005303">
    <property type="entry name" value="MOCOS_middle"/>
</dbReference>
<dbReference type="GO" id="GO:0030151">
    <property type="term" value="F:molybdenum ion binding"/>
    <property type="evidence" value="ECO:0007669"/>
    <property type="project" value="InterPro"/>
</dbReference>
<dbReference type="PANTHER" id="PTHR14237:SF80">
    <property type="entry name" value="MOLYBDENUM COFACTOR SULFURASE"/>
    <property type="match status" value="1"/>
</dbReference>
<dbReference type="Proteomes" id="UP000243876">
    <property type="component" value="Unassembled WGS sequence"/>
</dbReference>
<feature type="domain" description="MOSC" evidence="1">
    <location>
        <begin position="759"/>
        <end position="930"/>
    </location>
</feature>
<dbReference type="SUPFAM" id="SSF53383">
    <property type="entry name" value="PLP-dependent transferases"/>
    <property type="match status" value="1"/>
</dbReference>
<evidence type="ECO:0000259" key="1">
    <source>
        <dbReference type="PROSITE" id="PS51340"/>
    </source>
</evidence>
<proteinExistence type="predicted"/>
<dbReference type="EMBL" id="CENE01000030">
    <property type="protein sequence ID" value="CEQ42601.1"/>
    <property type="molecule type" value="Genomic_DNA"/>
</dbReference>
<evidence type="ECO:0000313" key="3">
    <source>
        <dbReference type="Proteomes" id="UP000243876"/>
    </source>
</evidence>
<dbReference type="PANTHER" id="PTHR14237">
    <property type="entry name" value="MOLYBDOPTERIN COFACTOR SULFURASE MOSC"/>
    <property type="match status" value="1"/>
</dbReference>
<dbReference type="Pfam" id="PF03476">
    <property type="entry name" value="MOSC_N"/>
    <property type="match status" value="1"/>
</dbReference>
<dbReference type="Gene3D" id="3.40.640.10">
    <property type="entry name" value="Type I PLP-dependent aspartate aminotransferase-like (Major domain)"/>
    <property type="match status" value="1"/>
</dbReference>
<dbReference type="SUPFAM" id="SSF141673">
    <property type="entry name" value="MOSC N-terminal domain-like"/>
    <property type="match status" value="1"/>
</dbReference>
<dbReference type="InterPro" id="IPR015421">
    <property type="entry name" value="PyrdxlP-dep_Trfase_major"/>
</dbReference>